<feature type="compositionally biased region" description="Polar residues" evidence="1">
    <location>
        <begin position="9"/>
        <end position="26"/>
    </location>
</feature>
<accession>A0ABQ7XM51</accession>
<dbReference type="Proteomes" id="UP000824890">
    <property type="component" value="Unassembled WGS sequence"/>
</dbReference>
<feature type="region of interest" description="Disordered" evidence="1">
    <location>
        <begin position="50"/>
        <end position="73"/>
    </location>
</feature>
<evidence type="ECO:0000313" key="2">
    <source>
        <dbReference type="EMBL" id="KAH0856956.1"/>
    </source>
</evidence>
<gene>
    <name evidence="2" type="ORF">HID58_085217</name>
</gene>
<keyword evidence="3" id="KW-1185">Reference proteome</keyword>
<proteinExistence type="predicted"/>
<sequence length="73" mass="7834">MNEEHEEGSSGQPMDTDRPSASSGNSKKGDGFDEIVWASSFALAFANIPNPAFTNVPVPPNPNQERSDDAVRD</sequence>
<dbReference type="EMBL" id="JAGKQM010000019">
    <property type="protein sequence ID" value="KAH0856956.1"/>
    <property type="molecule type" value="Genomic_DNA"/>
</dbReference>
<organism evidence="2 3">
    <name type="scientific">Brassica napus</name>
    <name type="common">Rape</name>
    <dbReference type="NCBI Taxonomy" id="3708"/>
    <lineage>
        <taxon>Eukaryota</taxon>
        <taxon>Viridiplantae</taxon>
        <taxon>Streptophyta</taxon>
        <taxon>Embryophyta</taxon>
        <taxon>Tracheophyta</taxon>
        <taxon>Spermatophyta</taxon>
        <taxon>Magnoliopsida</taxon>
        <taxon>eudicotyledons</taxon>
        <taxon>Gunneridae</taxon>
        <taxon>Pentapetalae</taxon>
        <taxon>rosids</taxon>
        <taxon>malvids</taxon>
        <taxon>Brassicales</taxon>
        <taxon>Brassicaceae</taxon>
        <taxon>Brassiceae</taxon>
        <taxon>Brassica</taxon>
    </lineage>
</organism>
<comment type="caution">
    <text evidence="2">The sequence shown here is derived from an EMBL/GenBank/DDBJ whole genome shotgun (WGS) entry which is preliminary data.</text>
</comment>
<name>A0ABQ7XM51_BRANA</name>
<reference evidence="2 3" key="1">
    <citation type="submission" date="2021-05" db="EMBL/GenBank/DDBJ databases">
        <title>Genome Assembly of Synthetic Allotetraploid Brassica napus Reveals Homoeologous Exchanges between Subgenomes.</title>
        <authorList>
            <person name="Davis J.T."/>
        </authorList>
    </citation>
    <scope>NUCLEOTIDE SEQUENCE [LARGE SCALE GENOMIC DNA]</scope>
    <source>
        <strain evidence="3">cv. Da-Ae</strain>
        <tissue evidence="2">Seedling</tissue>
    </source>
</reference>
<protein>
    <submittedName>
        <fullName evidence="2">Uncharacterized protein</fullName>
    </submittedName>
</protein>
<feature type="region of interest" description="Disordered" evidence="1">
    <location>
        <begin position="1"/>
        <end position="31"/>
    </location>
</feature>
<evidence type="ECO:0000313" key="3">
    <source>
        <dbReference type="Proteomes" id="UP000824890"/>
    </source>
</evidence>
<evidence type="ECO:0000256" key="1">
    <source>
        <dbReference type="SAM" id="MobiDB-lite"/>
    </source>
</evidence>